<dbReference type="InterPro" id="IPR039420">
    <property type="entry name" value="WalR-like"/>
</dbReference>
<dbReference type="SMART" id="SM00862">
    <property type="entry name" value="Trans_reg_C"/>
    <property type="match status" value="1"/>
</dbReference>
<dbReference type="SUPFAM" id="SSF52172">
    <property type="entry name" value="CheY-like"/>
    <property type="match status" value="1"/>
</dbReference>
<feature type="domain" description="Response regulatory" evidence="8">
    <location>
        <begin position="4"/>
        <end position="118"/>
    </location>
</feature>
<dbReference type="STRING" id="161398.PP2015_338"/>
<evidence type="ECO:0000259" key="9">
    <source>
        <dbReference type="PROSITE" id="PS51755"/>
    </source>
</evidence>
<comment type="function">
    <text evidence="5">This protein is a positive regulator for the phosphate regulon. Transcription of this operon is positively regulated by PhoB and PhoR when phosphate is limited.</text>
</comment>
<keyword evidence="2 6" id="KW-0597">Phosphoprotein</keyword>
<dbReference type="GO" id="GO:0032993">
    <property type="term" value="C:protein-DNA complex"/>
    <property type="evidence" value="ECO:0007669"/>
    <property type="project" value="TreeGrafter"/>
</dbReference>
<dbReference type="GO" id="GO:0000156">
    <property type="term" value="F:phosphorelay response regulator activity"/>
    <property type="evidence" value="ECO:0007669"/>
    <property type="project" value="TreeGrafter"/>
</dbReference>
<dbReference type="PANTHER" id="PTHR48111">
    <property type="entry name" value="REGULATOR OF RPOS"/>
    <property type="match status" value="1"/>
</dbReference>
<keyword evidence="11" id="KW-1185">Reference proteome</keyword>
<dbReference type="InterPro" id="IPR016032">
    <property type="entry name" value="Sig_transdc_resp-reg_C-effctor"/>
</dbReference>
<evidence type="ECO:0000259" key="8">
    <source>
        <dbReference type="PROSITE" id="PS50110"/>
    </source>
</evidence>
<dbReference type="Gene3D" id="6.10.250.690">
    <property type="match status" value="1"/>
</dbReference>
<keyword evidence="4 7" id="KW-0238">DNA-binding</keyword>
<dbReference type="PATRIC" id="fig|161398.10.peg.347"/>
<evidence type="ECO:0000256" key="4">
    <source>
        <dbReference type="ARBA" id="ARBA00023125"/>
    </source>
</evidence>
<feature type="modified residue" description="4-aspartylphosphate" evidence="6">
    <location>
        <position position="53"/>
    </location>
</feature>
<evidence type="ECO:0000256" key="3">
    <source>
        <dbReference type="ARBA" id="ARBA00023012"/>
    </source>
</evidence>
<evidence type="ECO:0000313" key="11">
    <source>
        <dbReference type="Proteomes" id="UP000061457"/>
    </source>
</evidence>
<reference evidence="10 11" key="1">
    <citation type="submission" date="2015-11" db="EMBL/GenBank/DDBJ databases">
        <authorList>
            <person name="Zhang Y."/>
            <person name="Guo Z."/>
        </authorList>
    </citation>
    <scope>NUCLEOTIDE SEQUENCE [LARGE SCALE GENOMIC DNA]</scope>
    <source>
        <strain evidence="10 11">KCTC 12086</strain>
    </source>
</reference>
<organism evidence="10 11">
    <name type="scientific">Pseudoalteromonas phenolica</name>
    <dbReference type="NCBI Taxonomy" id="161398"/>
    <lineage>
        <taxon>Bacteria</taxon>
        <taxon>Pseudomonadati</taxon>
        <taxon>Pseudomonadota</taxon>
        <taxon>Gammaproteobacteria</taxon>
        <taxon>Alteromonadales</taxon>
        <taxon>Pseudoalteromonadaceae</taxon>
        <taxon>Pseudoalteromonas</taxon>
    </lineage>
</organism>
<dbReference type="AlphaFoldDB" id="A0A0S2JXL6"/>
<evidence type="ECO:0000256" key="6">
    <source>
        <dbReference type="PROSITE-ProRule" id="PRU00169"/>
    </source>
</evidence>
<dbReference type="EMBL" id="CP013187">
    <property type="protein sequence ID" value="ALO40864.1"/>
    <property type="molecule type" value="Genomic_DNA"/>
</dbReference>
<evidence type="ECO:0000256" key="5">
    <source>
        <dbReference type="ARBA" id="ARBA00024735"/>
    </source>
</evidence>
<evidence type="ECO:0000313" key="10">
    <source>
        <dbReference type="EMBL" id="ALO40864.1"/>
    </source>
</evidence>
<proteinExistence type="predicted"/>
<dbReference type="PANTHER" id="PTHR48111:SF40">
    <property type="entry name" value="PHOSPHATE REGULON TRANSCRIPTIONAL REGULATORY PROTEIN PHOB"/>
    <property type="match status" value="1"/>
</dbReference>
<dbReference type="InterPro" id="IPR011006">
    <property type="entry name" value="CheY-like_superfamily"/>
</dbReference>
<dbReference type="InterPro" id="IPR036388">
    <property type="entry name" value="WH-like_DNA-bd_sf"/>
</dbReference>
<dbReference type="GO" id="GO:0006355">
    <property type="term" value="P:regulation of DNA-templated transcription"/>
    <property type="evidence" value="ECO:0007669"/>
    <property type="project" value="InterPro"/>
</dbReference>
<dbReference type="InterPro" id="IPR001867">
    <property type="entry name" value="OmpR/PhoB-type_DNA-bd"/>
</dbReference>
<dbReference type="Gene3D" id="1.10.10.10">
    <property type="entry name" value="Winged helix-like DNA-binding domain superfamily/Winged helix DNA-binding domain"/>
    <property type="match status" value="1"/>
</dbReference>
<feature type="DNA-binding region" description="OmpR/PhoB-type" evidence="7">
    <location>
        <begin position="138"/>
        <end position="236"/>
    </location>
</feature>
<keyword evidence="3" id="KW-0902">Two-component regulatory system</keyword>
<dbReference type="CDD" id="cd00383">
    <property type="entry name" value="trans_reg_C"/>
    <property type="match status" value="1"/>
</dbReference>
<dbReference type="Proteomes" id="UP000061457">
    <property type="component" value="Chromosome I"/>
</dbReference>
<dbReference type="KEGG" id="pphe:PP2015_338"/>
<evidence type="ECO:0000256" key="7">
    <source>
        <dbReference type="PROSITE-ProRule" id="PRU01091"/>
    </source>
</evidence>
<gene>
    <name evidence="10" type="ORF">PP2015_338</name>
</gene>
<dbReference type="GO" id="GO:0000976">
    <property type="term" value="F:transcription cis-regulatory region binding"/>
    <property type="evidence" value="ECO:0007669"/>
    <property type="project" value="TreeGrafter"/>
</dbReference>
<dbReference type="RefSeq" id="WP_058028640.1">
    <property type="nucleotide sequence ID" value="NZ_CP013187.1"/>
</dbReference>
<evidence type="ECO:0000256" key="2">
    <source>
        <dbReference type="ARBA" id="ARBA00022553"/>
    </source>
</evidence>
<dbReference type="PROSITE" id="PS51755">
    <property type="entry name" value="OMPR_PHOB"/>
    <property type="match status" value="1"/>
</dbReference>
<feature type="domain" description="OmpR/PhoB-type" evidence="9">
    <location>
        <begin position="138"/>
        <end position="236"/>
    </location>
</feature>
<dbReference type="Gene3D" id="3.40.50.2300">
    <property type="match status" value="1"/>
</dbReference>
<dbReference type="FunFam" id="1.10.10.10:FF:000018">
    <property type="entry name" value="DNA-binding response regulator ResD"/>
    <property type="match status" value="1"/>
</dbReference>
<dbReference type="SMART" id="SM00448">
    <property type="entry name" value="REC"/>
    <property type="match status" value="1"/>
</dbReference>
<sequence length="244" mass="27416">MQHKVLVVEDDLDIAGLVQVHLKELALDVEHVSDGESAMAKLMQDHFDIVLLDIMLPGMDGLSVCREIKSLFPHISVVLLTSKSSEMDRVIGLEIGADDYICKPFSYREFQARIKAQIRHIKLLKMQQQPTDTIATAPTALMLGALQIDTGGHEVFINNQLIDLTATEFDLIHFFAKHPNQVFSRAQLLESVWGYDHSGYEHTVNSHINRLRSKLGNLCQQDIIETVWGVGYKLNAKSLQQASL</sequence>
<dbReference type="OrthoDB" id="9802426at2"/>
<dbReference type="SUPFAM" id="SSF46894">
    <property type="entry name" value="C-terminal effector domain of the bipartite response regulators"/>
    <property type="match status" value="1"/>
</dbReference>
<dbReference type="Pfam" id="PF00486">
    <property type="entry name" value="Trans_reg_C"/>
    <property type="match status" value="1"/>
</dbReference>
<dbReference type="PROSITE" id="PS50110">
    <property type="entry name" value="RESPONSE_REGULATORY"/>
    <property type="match status" value="1"/>
</dbReference>
<dbReference type="GO" id="GO:0005829">
    <property type="term" value="C:cytosol"/>
    <property type="evidence" value="ECO:0007669"/>
    <property type="project" value="TreeGrafter"/>
</dbReference>
<accession>A0A0S2JXL6</accession>
<dbReference type="CDD" id="cd17574">
    <property type="entry name" value="REC_OmpR"/>
    <property type="match status" value="1"/>
</dbReference>
<dbReference type="InterPro" id="IPR001789">
    <property type="entry name" value="Sig_transdc_resp-reg_receiver"/>
</dbReference>
<evidence type="ECO:0000256" key="1">
    <source>
        <dbReference type="ARBA" id="ARBA00013332"/>
    </source>
</evidence>
<dbReference type="Pfam" id="PF00072">
    <property type="entry name" value="Response_reg"/>
    <property type="match status" value="1"/>
</dbReference>
<name>A0A0S2JXL6_9GAMM</name>
<protein>
    <recommendedName>
        <fullName evidence="1">Phosphate regulon transcriptional regulatory protein PhoB</fullName>
    </recommendedName>
</protein>